<evidence type="ECO:0000313" key="1">
    <source>
        <dbReference type="EMBL" id="MBW0481918.1"/>
    </source>
</evidence>
<keyword evidence="2" id="KW-1185">Reference proteome</keyword>
<gene>
    <name evidence="1" type="ORF">O181_021633</name>
</gene>
<name>A0A9Q3CF97_9BASI</name>
<protein>
    <submittedName>
        <fullName evidence="1">Uncharacterized protein</fullName>
    </submittedName>
</protein>
<dbReference type="AlphaFoldDB" id="A0A9Q3CF97"/>
<proteinExistence type="predicted"/>
<comment type="caution">
    <text evidence="1">The sequence shown here is derived from an EMBL/GenBank/DDBJ whole genome shotgun (WGS) entry which is preliminary data.</text>
</comment>
<accession>A0A9Q3CF97</accession>
<dbReference type="EMBL" id="AVOT02006571">
    <property type="protein sequence ID" value="MBW0481918.1"/>
    <property type="molecule type" value="Genomic_DNA"/>
</dbReference>
<evidence type="ECO:0000313" key="2">
    <source>
        <dbReference type="Proteomes" id="UP000765509"/>
    </source>
</evidence>
<dbReference type="Proteomes" id="UP000765509">
    <property type="component" value="Unassembled WGS sequence"/>
</dbReference>
<reference evidence="1" key="1">
    <citation type="submission" date="2021-03" db="EMBL/GenBank/DDBJ databases">
        <title>Draft genome sequence of rust myrtle Austropuccinia psidii MF-1, a brazilian biotype.</title>
        <authorList>
            <person name="Quecine M.C."/>
            <person name="Pachon D.M.R."/>
            <person name="Bonatelli M.L."/>
            <person name="Correr F.H."/>
            <person name="Franceschini L.M."/>
            <person name="Leite T.F."/>
            <person name="Margarido G.R.A."/>
            <person name="Almeida C.A."/>
            <person name="Ferrarezi J.A."/>
            <person name="Labate C.A."/>
        </authorList>
    </citation>
    <scope>NUCLEOTIDE SEQUENCE</scope>
    <source>
        <strain evidence="1">MF-1</strain>
    </source>
</reference>
<sequence>MSNQDLLEEFLNEFKEGQFNANLTSKQKHSLLNILRKNRPAFSIGEEPLGKIQGHDTKIYLAVDILYPPILTRPPYPASLETREGVQKHINELQDMNVIIRM</sequence>
<organism evidence="1 2">
    <name type="scientific">Austropuccinia psidii MF-1</name>
    <dbReference type="NCBI Taxonomy" id="1389203"/>
    <lineage>
        <taxon>Eukaryota</taxon>
        <taxon>Fungi</taxon>
        <taxon>Dikarya</taxon>
        <taxon>Basidiomycota</taxon>
        <taxon>Pucciniomycotina</taxon>
        <taxon>Pucciniomycetes</taxon>
        <taxon>Pucciniales</taxon>
        <taxon>Sphaerophragmiaceae</taxon>
        <taxon>Austropuccinia</taxon>
    </lineage>
</organism>
<dbReference type="OrthoDB" id="8022549at2759"/>